<feature type="compositionally biased region" description="Basic and acidic residues" evidence="1">
    <location>
        <begin position="1"/>
        <end position="14"/>
    </location>
</feature>
<dbReference type="AlphaFoldDB" id="A0A2S2PE50"/>
<feature type="compositionally biased region" description="Polar residues" evidence="1">
    <location>
        <begin position="87"/>
        <end position="98"/>
    </location>
</feature>
<feature type="compositionally biased region" description="Basic residues" evidence="1">
    <location>
        <begin position="27"/>
        <end position="38"/>
    </location>
</feature>
<reference evidence="2" key="1">
    <citation type="submission" date="2018-04" db="EMBL/GenBank/DDBJ databases">
        <title>Transcriptome of Schizaphis graminum biotype I.</title>
        <authorList>
            <person name="Scully E.D."/>
            <person name="Geib S.M."/>
            <person name="Palmer N.A."/>
            <person name="Koch K."/>
            <person name="Bradshaw J."/>
            <person name="Heng-Moss T."/>
            <person name="Sarath G."/>
        </authorList>
    </citation>
    <scope>NUCLEOTIDE SEQUENCE</scope>
</reference>
<feature type="region of interest" description="Disordered" evidence="1">
    <location>
        <begin position="1"/>
        <end position="73"/>
    </location>
</feature>
<dbReference type="EMBL" id="GGMR01015055">
    <property type="protein sequence ID" value="MBY27674.1"/>
    <property type="molecule type" value="Transcribed_RNA"/>
</dbReference>
<protein>
    <submittedName>
        <fullName evidence="2">Uncharacterized protein</fullName>
    </submittedName>
</protein>
<gene>
    <name evidence="2" type="ORF">g.169248</name>
</gene>
<feature type="region of interest" description="Disordered" evidence="1">
    <location>
        <begin position="87"/>
        <end position="106"/>
    </location>
</feature>
<evidence type="ECO:0000256" key="1">
    <source>
        <dbReference type="SAM" id="MobiDB-lite"/>
    </source>
</evidence>
<organism evidence="2">
    <name type="scientific">Schizaphis graminum</name>
    <name type="common">Green bug aphid</name>
    <dbReference type="NCBI Taxonomy" id="13262"/>
    <lineage>
        <taxon>Eukaryota</taxon>
        <taxon>Metazoa</taxon>
        <taxon>Ecdysozoa</taxon>
        <taxon>Arthropoda</taxon>
        <taxon>Hexapoda</taxon>
        <taxon>Insecta</taxon>
        <taxon>Pterygota</taxon>
        <taxon>Neoptera</taxon>
        <taxon>Paraneoptera</taxon>
        <taxon>Hemiptera</taxon>
        <taxon>Sternorrhyncha</taxon>
        <taxon>Aphidomorpha</taxon>
        <taxon>Aphidoidea</taxon>
        <taxon>Aphididae</taxon>
        <taxon>Aphidini</taxon>
        <taxon>Schizaphis</taxon>
    </lineage>
</organism>
<sequence>MTTDRRERPCDARGGDGQAKSSSGRPSRSRSRSRRRRAYTVYRRVGRATAQRAPHTHTHTGIGYYGPPPVYAHKGRPQRASIIMRSCSHTDTPRQYVSQFHAKRRT</sequence>
<name>A0A2S2PE50_SCHGA</name>
<proteinExistence type="predicted"/>
<accession>A0A2S2PE50</accession>
<evidence type="ECO:0000313" key="2">
    <source>
        <dbReference type="EMBL" id="MBY27674.1"/>
    </source>
</evidence>